<evidence type="ECO:0000256" key="4">
    <source>
        <dbReference type="ARBA" id="ARBA00022452"/>
    </source>
</evidence>
<dbReference type="Gene3D" id="1.20.1600.10">
    <property type="entry name" value="Outer membrane efflux proteins (OEP)"/>
    <property type="match status" value="1"/>
</dbReference>
<gene>
    <name evidence="9" type="ORF">BC659_1991</name>
</gene>
<evidence type="ECO:0000256" key="5">
    <source>
        <dbReference type="ARBA" id="ARBA00022692"/>
    </source>
</evidence>
<evidence type="ECO:0000256" key="7">
    <source>
        <dbReference type="ARBA" id="ARBA00023237"/>
    </source>
</evidence>
<feature type="chain" id="PRO_5020560227" evidence="8">
    <location>
        <begin position="19"/>
        <end position="487"/>
    </location>
</feature>
<evidence type="ECO:0000256" key="3">
    <source>
        <dbReference type="ARBA" id="ARBA00022448"/>
    </source>
</evidence>
<comment type="subcellular location">
    <subcellularLocation>
        <location evidence="1">Cell outer membrane</location>
    </subcellularLocation>
</comment>
<dbReference type="AlphaFoldDB" id="A0A4R6IVM3"/>
<keyword evidence="3" id="KW-0813">Transport</keyword>
<dbReference type="GO" id="GO:0015562">
    <property type="term" value="F:efflux transmembrane transporter activity"/>
    <property type="evidence" value="ECO:0007669"/>
    <property type="project" value="InterPro"/>
</dbReference>
<protein>
    <submittedName>
        <fullName evidence="9">Outer membrane protein</fullName>
    </submittedName>
</protein>
<proteinExistence type="inferred from homology"/>
<keyword evidence="10" id="KW-1185">Reference proteome</keyword>
<evidence type="ECO:0000256" key="8">
    <source>
        <dbReference type="SAM" id="SignalP"/>
    </source>
</evidence>
<organism evidence="9 10">
    <name type="scientific">Sediminibacterium goheungense</name>
    <dbReference type="NCBI Taxonomy" id="1086393"/>
    <lineage>
        <taxon>Bacteria</taxon>
        <taxon>Pseudomonadati</taxon>
        <taxon>Bacteroidota</taxon>
        <taxon>Chitinophagia</taxon>
        <taxon>Chitinophagales</taxon>
        <taxon>Chitinophagaceae</taxon>
        <taxon>Sediminibacterium</taxon>
    </lineage>
</organism>
<dbReference type="PANTHER" id="PTHR30026">
    <property type="entry name" value="OUTER MEMBRANE PROTEIN TOLC"/>
    <property type="match status" value="1"/>
</dbReference>
<dbReference type="PANTHER" id="PTHR30026:SF20">
    <property type="entry name" value="OUTER MEMBRANE PROTEIN TOLC"/>
    <property type="match status" value="1"/>
</dbReference>
<keyword evidence="8" id="KW-0732">Signal</keyword>
<evidence type="ECO:0000313" key="10">
    <source>
        <dbReference type="Proteomes" id="UP000295741"/>
    </source>
</evidence>
<keyword evidence="5" id="KW-0812">Transmembrane</keyword>
<dbReference type="InterPro" id="IPR003423">
    <property type="entry name" value="OMP_efflux"/>
</dbReference>
<evidence type="ECO:0000313" key="9">
    <source>
        <dbReference type="EMBL" id="TDO26682.1"/>
    </source>
</evidence>
<reference evidence="9 10" key="1">
    <citation type="submission" date="2019-03" db="EMBL/GenBank/DDBJ databases">
        <title>Genomic Encyclopedia of Archaeal and Bacterial Type Strains, Phase II (KMG-II): from individual species to whole genera.</title>
        <authorList>
            <person name="Goeker M."/>
        </authorList>
    </citation>
    <scope>NUCLEOTIDE SEQUENCE [LARGE SCALE GENOMIC DNA]</scope>
    <source>
        <strain evidence="9 10">DSM 28323</strain>
    </source>
</reference>
<dbReference type="OrthoDB" id="9811587at2"/>
<dbReference type="Proteomes" id="UP000295741">
    <property type="component" value="Unassembled WGS sequence"/>
</dbReference>
<dbReference type="EMBL" id="SNWP01000011">
    <property type="protein sequence ID" value="TDO26682.1"/>
    <property type="molecule type" value="Genomic_DNA"/>
</dbReference>
<dbReference type="GO" id="GO:1990281">
    <property type="term" value="C:efflux pump complex"/>
    <property type="evidence" value="ECO:0007669"/>
    <property type="project" value="TreeGrafter"/>
</dbReference>
<evidence type="ECO:0000256" key="6">
    <source>
        <dbReference type="ARBA" id="ARBA00023136"/>
    </source>
</evidence>
<dbReference type="InterPro" id="IPR051906">
    <property type="entry name" value="TolC-like"/>
</dbReference>
<keyword evidence="7" id="KW-0998">Cell outer membrane</keyword>
<dbReference type="GO" id="GO:0015288">
    <property type="term" value="F:porin activity"/>
    <property type="evidence" value="ECO:0007669"/>
    <property type="project" value="TreeGrafter"/>
</dbReference>
<keyword evidence="4" id="KW-1134">Transmembrane beta strand</keyword>
<evidence type="ECO:0000256" key="1">
    <source>
        <dbReference type="ARBA" id="ARBA00004442"/>
    </source>
</evidence>
<dbReference type="RefSeq" id="WP_133474566.1">
    <property type="nucleotide sequence ID" value="NZ_SNWP01000011.1"/>
</dbReference>
<keyword evidence="6" id="KW-0472">Membrane</keyword>
<dbReference type="GO" id="GO:0009279">
    <property type="term" value="C:cell outer membrane"/>
    <property type="evidence" value="ECO:0007669"/>
    <property type="project" value="UniProtKB-SubCell"/>
</dbReference>
<comment type="caution">
    <text evidence="9">The sequence shown here is derived from an EMBL/GenBank/DDBJ whole genome shotgun (WGS) entry which is preliminary data.</text>
</comment>
<comment type="similarity">
    <text evidence="2">Belongs to the outer membrane factor (OMF) (TC 1.B.17) family.</text>
</comment>
<sequence length="487" mass="53976">MKKLIALLGCAILVQVQAQTTNEKWDLRKCIDYAVQNNISVRQADVQARISALLAHQSKLSQYPSLNMNSGTGVRFGRSIDPTTNQFSTSQFLYQNFGLNTSIQIYNGGAIKNNIKAAVFNAQAALAEVERTANDISLNVANFYLQVLASREQVKITQVQIAQSQTQLEITKKRVEAGVLPELNLAEIEAQLANDSSNFVTALTGYELNILNLKGLLSLDPAIGFELEFPPVESIPLESFGDLQPELVYQLALTSQPLQKANDFRIKAAQKSILAAKGQMYPTLSFGGNLATNFSNSFKKTTGFTFLGYSPVTGAEPKVTISNVDYYVQNPLYRFSQSSRGFGGLWEGWSNQISNNFGQNVGINLSIPIFNSGQAKTAYQRSKLDLRTVELQKTQADLKLKQDIYTAYNNATAALEKFNASKKTVASTQKAYDYALKRYEVGLLGSLDLITNQNNMLRAKVQQLANQYDYVFKMKVLEFYKGQGLKL</sequence>
<dbReference type="SUPFAM" id="SSF56954">
    <property type="entry name" value="Outer membrane efflux proteins (OEP)"/>
    <property type="match status" value="1"/>
</dbReference>
<feature type="signal peptide" evidence="8">
    <location>
        <begin position="1"/>
        <end position="18"/>
    </location>
</feature>
<accession>A0A4R6IVM3</accession>
<evidence type="ECO:0000256" key="2">
    <source>
        <dbReference type="ARBA" id="ARBA00007613"/>
    </source>
</evidence>
<name>A0A4R6IVM3_9BACT</name>
<dbReference type="Pfam" id="PF02321">
    <property type="entry name" value="OEP"/>
    <property type="match status" value="2"/>
</dbReference>